<protein>
    <recommendedName>
        <fullName evidence="4">Solute-binding protein family 3/N-terminal domain-containing protein</fullName>
    </recommendedName>
</protein>
<name>A0ABS8GCQ8_9ALTE</name>
<sequence length="227" mass="25431">MGQFFLVIALWLVSATAMGQPQSEQSWLVSYVPHPQAKPFNDLIARTYSRLGIDIRLVEVSADRRLLMLNRGMTDADVLGRAGLSSSYPNLLRVDPAIVEATLYLLCHSAKPCTPDILTDEKVQVFGIRGAVEEIRQRLSVKATLSVVDVYHAPTAMIQQGRADYVLLIGRSEGLPPALQQETRHIALYPVPLYHHIHRRHAQWQERISNALKQQLATLPGYSSDTR</sequence>
<evidence type="ECO:0000313" key="3">
    <source>
        <dbReference type="Proteomes" id="UP001520878"/>
    </source>
</evidence>
<dbReference type="RefSeq" id="WP_229162535.1">
    <property type="nucleotide sequence ID" value="NZ_JAJEWP010000007.1"/>
</dbReference>
<evidence type="ECO:0000313" key="2">
    <source>
        <dbReference type="EMBL" id="MCC2618041.1"/>
    </source>
</evidence>
<proteinExistence type="predicted"/>
<dbReference type="EMBL" id="JAJEWP010000007">
    <property type="protein sequence ID" value="MCC2618041.1"/>
    <property type="molecule type" value="Genomic_DNA"/>
</dbReference>
<dbReference type="SUPFAM" id="SSF53850">
    <property type="entry name" value="Periplasmic binding protein-like II"/>
    <property type="match status" value="1"/>
</dbReference>
<keyword evidence="1" id="KW-0732">Signal</keyword>
<evidence type="ECO:0000256" key="1">
    <source>
        <dbReference type="SAM" id="SignalP"/>
    </source>
</evidence>
<accession>A0ABS8GCQ8</accession>
<comment type="caution">
    <text evidence="2">The sequence shown here is derived from an EMBL/GenBank/DDBJ whole genome shotgun (WGS) entry which is preliminary data.</text>
</comment>
<feature type="chain" id="PRO_5045955017" description="Solute-binding protein family 3/N-terminal domain-containing protein" evidence="1">
    <location>
        <begin position="20"/>
        <end position="227"/>
    </location>
</feature>
<gene>
    <name evidence="2" type="ORF">LJ739_17435</name>
</gene>
<reference evidence="2 3" key="1">
    <citation type="submission" date="2021-10" db="EMBL/GenBank/DDBJ databases">
        <title>Draft genome of Aestuariibacter halophilus JC2043.</title>
        <authorList>
            <person name="Emsley S.A."/>
            <person name="Pfannmuller K.M."/>
            <person name="Ushijima B."/>
            <person name="Saw J.H."/>
            <person name="Videau P."/>
        </authorList>
    </citation>
    <scope>NUCLEOTIDE SEQUENCE [LARGE SCALE GENOMIC DNA]</scope>
    <source>
        <strain evidence="2 3">JC2043</strain>
    </source>
</reference>
<keyword evidence="3" id="KW-1185">Reference proteome</keyword>
<dbReference type="Proteomes" id="UP001520878">
    <property type="component" value="Unassembled WGS sequence"/>
</dbReference>
<organism evidence="2 3">
    <name type="scientific">Fluctibacter halophilus</name>
    <dbReference type="NCBI Taxonomy" id="226011"/>
    <lineage>
        <taxon>Bacteria</taxon>
        <taxon>Pseudomonadati</taxon>
        <taxon>Pseudomonadota</taxon>
        <taxon>Gammaproteobacteria</taxon>
        <taxon>Alteromonadales</taxon>
        <taxon>Alteromonadaceae</taxon>
        <taxon>Fluctibacter</taxon>
    </lineage>
</organism>
<evidence type="ECO:0008006" key="4">
    <source>
        <dbReference type="Google" id="ProtNLM"/>
    </source>
</evidence>
<feature type="signal peptide" evidence="1">
    <location>
        <begin position="1"/>
        <end position="19"/>
    </location>
</feature>